<dbReference type="SUPFAM" id="SSF46785">
    <property type="entry name" value="Winged helix' DNA-binding domain"/>
    <property type="match status" value="1"/>
</dbReference>
<dbReference type="OrthoDB" id="9808017at2"/>
<dbReference type="PANTHER" id="PTHR33169">
    <property type="entry name" value="PADR-FAMILY TRANSCRIPTIONAL REGULATOR"/>
    <property type="match status" value="1"/>
</dbReference>
<dbReference type="PANTHER" id="PTHR33169:SF14">
    <property type="entry name" value="TRANSCRIPTIONAL REGULATOR RV3488"/>
    <property type="match status" value="1"/>
</dbReference>
<protein>
    <submittedName>
        <fullName evidence="2">Transcriptional regulator, PadR-family</fullName>
    </submittedName>
</protein>
<dbReference type="InterPro" id="IPR036388">
    <property type="entry name" value="WH-like_DNA-bd_sf"/>
</dbReference>
<dbReference type="RefSeq" id="WP_025409734.1">
    <property type="nucleotide sequence ID" value="NZ_CP007128.1"/>
</dbReference>
<dbReference type="PATRIC" id="fig|861299.3.peg.665"/>
<dbReference type="InterPro" id="IPR005149">
    <property type="entry name" value="Tscrpt_reg_PadR_N"/>
</dbReference>
<dbReference type="Proteomes" id="UP000019151">
    <property type="component" value="Chromosome"/>
</dbReference>
<reference evidence="2 3" key="1">
    <citation type="journal article" date="2014" name="Genome Announc.">
        <title>Genome Sequence and Methylome of Soil Bacterium Gemmatirosa kalamazoonensis KBS708T, a Member of the Rarely Cultivated Gemmatimonadetes Phylum.</title>
        <authorList>
            <person name="Debruyn J.M."/>
            <person name="Radosevich M."/>
            <person name="Wommack K.E."/>
            <person name="Polson S.W."/>
            <person name="Hauser L.J."/>
            <person name="Fawaz M.N."/>
            <person name="Korlach J."/>
            <person name="Tsai Y.C."/>
        </authorList>
    </citation>
    <scope>NUCLEOTIDE SEQUENCE [LARGE SCALE GENOMIC DNA]</scope>
    <source>
        <strain evidence="2 3">KBS708</strain>
    </source>
</reference>
<dbReference type="InterPro" id="IPR052509">
    <property type="entry name" value="Metal_resp_DNA-bind_regulator"/>
</dbReference>
<keyword evidence="3" id="KW-1185">Reference proteome</keyword>
<dbReference type="HOGENOM" id="CLU_063440_3_3_0"/>
<feature type="domain" description="Transcription regulator PadR N-terminal" evidence="1">
    <location>
        <begin position="16"/>
        <end position="90"/>
    </location>
</feature>
<gene>
    <name evidence="2" type="ORF">J421_0652</name>
</gene>
<dbReference type="InterPro" id="IPR017799">
    <property type="entry name" value="Tscrpt_reg_PadR_acidobac-type"/>
</dbReference>
<dbReference type="Pfam" id="PF03551">
    <property type="entry name" value="PadR"/>
    <property type="match status" value="1"/>
</dbReference>
<dbReference type="eggNOG" id="COG1695">
    <property type="taxonomic scope" value="Bacteria"/>
</dbReference>
<dbReference type="AlphaFoldDB" id="W0RAT1"/>
<dbReference type="NCBIfam" id="TIGR03433">
    <property type="entry name" value="padR_acidobact"/>
    <property type="match status" value="1"/>
</dbReference>
<dbReference type="Gene3D" id="1.10.10.10">
    <property type="entry name" value="Winged helix-like DNA-binding domain superfamily/Winged helix DNA-binding domain"/>
    <property type="match status" value="1"/>
</dbReference>
<evidence type="ECO:0000313" key="3">
    <source>
        <dbReference type="Proteomes" id="UP000019151"/>
    </source>
</evidence>
<evidence type="ECO:0000313" key="2">
    <source>
        <dbReference type="EMBL" id="AHG88189.1"/>
    </source>
</evidence>
<dbReference type="EMBL" id="CP007128">
    <property type="protein sequence ID" value="AHG88189.1"/>
    <property type="molecule type" value="Genomic_DNA"/>
</dbReference>
<evidence type="ECO:0000259" key="1">
    <source>
        <dbReference type="Pfam" id="PF03551"/>
    </source>
</evidence>
<proteinExistence type="predicted"/>
<sequence length="113" mass="12713">MPTELPFKRGAIELLILKTLSWGPMHGYAIAKWIQDTADDALRVEEGSLYPALHRLENKGLVTTSWGLSENNRQAKYYALTPAGRRSLREEIETWVQYAAAITKVVTATRQPA</sequence>
<accession>W0RAT1</accession>
<organism evidence="2 3">
    <name type="scientific">Gemmatirosa kalamazoonensis</name>
    <dbReference type="NCBI Taxonomy" id="861299"/>
    <lineage>
        <taxon>Bacteria</taxon>
        <taxon>Pseudomonadati</taxon>
        <taxon>Gemmatimonadota</taxon>
        <taxon>Gemmatimonadia</taxon>
        <taxon>Gemmatimonadales</taxon>
        <taxon>Gemmatimonadaceae</taxon>
        <taxon>Gemmatirosa</taxon>
    </lineage>
</organism>
<dbReference type="InterPro" id="IPR036390">
    <property type="entry name" value="WH_DNA-bd_sf"/>
</dbReference>
<dbReference type="STRING" id="861299.J421_0652"/>
<dbReference type="KEGG" id="gba:J421_0652"/>
<name>W0RAT1_9BACT</name>
<dbReference type="InParanoid" id="W0RAT1"/>